<dbReference type="EMBL" id="BSYO01000040">
    <property type="protein sequence ID" value="GMH31328.1"/>
    <property type="molecule type" value="Genomic_DNA"/>
</dbReference>
<accession>A0AAD3TLT6</accession>
<reference evidence="8" key="1">
    <citation type="submission" date="2023-05" db="EMBL/GenBank/DDBJ databases">
        <title>Nepenthes gracilis genome sequencing.</title>
        <authorList>
            <person name="Fukushima K."/>
        </authorList>
    </citation>
    <scope>NUCLEOTIDE SEQUENCE</scope>
    <source>
        <strain evidence="8">SING2019-196</strain>
    </source>
</reference>
<protein>
    <recommendedName>
        <fullName evidence="3">inorganic diphosphatase</fullName>
        <ecNumber evidence="3">3.6.1.1</ecNumber>
    </recommendedName>
</protein>
<dbReference type="PANTHER" id="PTHR10286">
    <property type="entry name" value="INORGANIC PYROPHOSPHATASE"/>
    <property type="match status" value="1"/>
</dbReference>
<dbReference type="Pfam" id="PF00719">
    <property type="entry name" value="Pyrophosphatase"/>
    <property type="match status" value="1"/>
</dbReference>
<evidence type="ECO:0000256" key="2">
    <source>
        <dbReference type="ARBA" id="ARBA00006220"/>
    </source>
</evidence>
<dbReference type="EC" id="3.6.1.1" evidence="3"/>
<comment type="cofactor">
    <cofactor evidence="1">
        <name>Mg(2+)</name>
        <dbReference type="ChEBI" id="CHEBI:18420"/>
    </cofactor>
</comment>
<gene>
    <name evidence="8" type="ORF">Nepgr_033171</name>
</gene>
<dbReference type="GO" id="GO:0006796">
    <property type="term" value="P:phosphate-containing compound metabolic process"/>
    <property type="evidence" value="ECO:0007669"/>
    <property type="project" value="InterPro"/>
</dbReference>
<evidence type="ECO:0000256" key="7">
    <source>
        <dbReference type="ARBA" id="ARBA00047820"/>
    </source>
</evidence>
<evidence type="ECO:0000256" key="4">
    <source>
        <dbReference type="ARBA" id="ARBA00022723"/>
    </source>
</evidence>
<evidence type="ECO:0000256" key="1">
    <source>
        <dbReference type="ARBA" id="ARBA00001946"/>
    </source>
</evidence>
<dbReference type="Gene3D" id="3.90.80.10">
    <property type="entry name" value="Inorganic pyrophosphatase"/>
    <property type="match status" value="1"/>
</dbReference>
<dbReference type="SUPFAM" id="SSF50324">
    <property type="entry name" value="Inorganic pyrophosphatase"/>
    <property type="match status" value="1"/>
</dbReference>
<sequence>MPENVERKTLGTPWVIEITNGSKVKYERDKKTRLFKIDRILYSFAAYPHNDSFIPGTLCNDNDSLKVLVLMQESLCRAHSSNAELIDSSTTFQRPQHFLEQILLQNFDP</sequence>
<keyword evidence="4" id="KW-0479">Metal-binding</keyword>
<evidence type="ECO:0000313" key="8">
    <source>
        <dbReference type="EMBL" id="GMH31328.1"/>
    </source>
</evidence>
<evidence type="ECO:0000256" key="3">
    <source>
        <dbReference type="ARBA" id="ARBA00012146"/>
    </source>
</evidence>
<dbReference type="GO" id="GO:0000287">
    <property type="term" value="F:magnesium ion binding"/>
    <property type="evidence" value="ECO:0007669"/>
    <property type="project" value="InterPro"/>
</dbReference>
<name>A0AAD3TLT6_NEPGR</name>
<evidence type="ECO:0000313" key="9">
    <source>
        <dbReference type="Proteomes" id="UP001279734"/>
    </source>
</evidence>
<proteinExistence type="inferred from homology"/>
<comment type="catalytic activity">
    <reaction evidence="7">
        <text>diphosphate + H2O = 2 phosphate + H(+)</text>
        <dbReference type="Rhea" id="RHEA:24576"/>
        <dbReference type="ChEBI" id="CHEBI:15377"/>
        <dbReference type="ChEBI" id="CHEBI:15378"/>
        <dbReference type="ChEBI" id="CHEBI:33019"/>
        <dbReference type="ChEBI" id="CHEBI:43474"/>
        <dbReference type="EC" id="3.6.1.1"/>
    </reaction>
</comment>
<comment type="caution">
    <text evidence="8">The sequence shown here is derived from an EMBL/GenBank/DDBJ whole genome shotgun (WGS) entry which is preliminary data.</text>
</comment>
<dbReference type="InterPro" id="IPR008162">
    <property type="entry name" value="Pyrophosphatase"/>
</dbReference>
<evidence type="ECO:0000256" key="5">
    <source>
        <dbReference type="ARBA" id="ARBA00022801"/>
    </source>
</evidence>
<keyword evidence="6" id="KW-0460">Magnesium</keyword>
<keyword evidence="9" id="KW-1185">Reference proteome</keyword>
<dbReference type="GO" id="GO:0005737">
    <property type="term" value="C:cytoplasm"/>
    <property type="evidence" value="ECO:0007669"/>
    <property type="project" value="InterPro"/>
</dbReference>
<dbReference type="Proteomes" id="UP001279734">
    <property type="component" value="Unassembled WGS sequence"/>
</dbReference>
<dbReference type="AlphaFoldDB" id="A0AAD3TLT6"/>
<comment type="similarity">
    <text evidence="2">Belongs to the PPase family.</text>
</comment>
<dbReference type="GO" id="GO:0004427">
    <property type="term" value="F:inorganic diphosphate phosphatase activity"/>
    <property type="evidence" value="ECO:0007669"/>
    <property type="project" value="UniProtKB-EC"/>
</dbReference>
<keyword evidence="5" id="KW-0378">Hydrolase</keyword>
<dbReference type="InterPro" id="IPR036649">
    <property type="entry name" value="Pyrophosphatase_sf"/>
</dbReference>
<organism evidence="8 9">
    <name type="scientific">Nepenthes gracilis</name>
    <name type="common">Slender pitcher plant</name>
    <dbReference type="NCBI Taxonomy" id="150966"/>
    <lineage>
        <taxon>Eukaryota</taxon>
        <taxon>Viridiplantae</taxon>
        <taxon>Streptophyta</taxon>
        <taxon>Embryophyta</taxon>
        <taxon>Tracheophyta</taxon>
        <taxon>Spermatophyta</taxon>
        <taxon>Magnoliopsida</taxon>
        <taxon>eudicotyledons</taxon>
        <taxon>Gunneridae</taxon>
        <taxon>Pentapetalae</taxon>
        <taxon>Caryophyllales</taxon>
        <taxon>Nepenthaceae</taxon>
        <taxon>Nepenthes</taxon>
    </lineage>
</organism>
<evidence type="ECO:0000256" key="6">
    <source>
        <dbReference type="ARBA" id="ARBA00022842"/>
    </source>
</evidence>